<dbReference type="Proteomes" id="UP001465976">
    <property type="component" value="Unassembled WGS sequence"/>
</dbReference>
<dbReference type="InterPro" id="IPR050300">
    <property type="entry name" value="GDXG_lipolytic_enzyme"/>
</dbReference>
<dbReference type="PANTHER" id="PTHR48081:SF8">
    <property type="entry name" value="ALPHA_BETA HYDROLASE FOLD-3 DOMAIN-CONTAINING PROTEIN-RELATED"/>
    <property type="match status" value="1"/>
</dbReference>
<evidence type="ECO:0000313" key="4">
    <source>
        <dbReference type="Proteomes" id="UP001465976"/>
    </source>
</evidence>
<dbReference type="Gene3D" id="3.40.50.1820">
    <property type="entry name" value="alpha/beta hydrolase"/>
    <property type="match status" value="1"/>
</dbReference>
<dbReference type="SUPFAM" id="SSF53474">
    <property type="entry name" value="alpha/beta-Hydrolases"/>
    <property type="match status" value="1"/>
</dbReference>
<proteinExistence type="predicted"/>
<keyword evidence="1" id="KW-0378">Hydrolase</keyword>
<evidence type="ECO:0000259" key="2">
    <source>
        <dbReference type="Pfam" id="PF07859"/>
    </source>
</evidence>
<organism evidence="3 4">
    <name type="scientific">Marasmius crinis-equi</name>
    <dbReference type="NCBI Taxonomy" id="585013"/>
    <lineage>
        <taxon>Eukaryota</taxon>
        <taxon>Fungi</taxon>
        <taxon>Dikarya</taxon>
        <taxon>Basidiomycota</taxon>
        <taxon>Agaricomycotina</taxon>
        <taxon>Agaricomycetes</taxon>
        <taxon>Agaricomycetidae</taxon>
        <taxon>Agaricales</taxon>
        <taxon>Marasmiineae</taxon>
        <taxon>Marasmiaceae</taxon>
        <taxon>Marasmius</taxon>
    </lineage>
</organism>
<feature type="domain" description="Alpha/beta hydrolase fold-3" evidence="2">
    <location>
        <begin position="94"/>
        <end position="308"/>
    </location>
</feature>
<keyword evidence="4" id="KW-1185">Reference proteome</keyword>
<evidence type="ECO:0000256" key="1">
    <source>
        <dbReference type="ARBA" id="ARBA00022801"/>
    </source>
</evidence>
<dbReference type="InterPro" id="IPR029058">
    <property type="entry name" value="AB_hydrolase_fold"/>
</dbReference>
<evidence type="ECO:0000313" key="3">
    <source>
        <dbReference type="EMBL" id="KAL0577977.1"/>
    </source>
</evidence>
<gene>
    <name evidence="3" type="ORF">V5O48_004013</name>
</gene>
<name>A0ABR3FR94_9AGAR</name>
<dbReference type="InterPro" id="IPR013094">
    <property type="entry name" value="AB_hydrolase_3"/>
</dbReference>
<comment type="caution">
    <text evidence="3">The sequence shown here is derived from an EMBL/GenBank/DDBJ whole genome shotgun (WGS) entry which is preliminary data.</text>
</comment>
<reference evidence="3 4" key="1">
    <citation type="submission" date="2024-02" db="EMBL/GenBank/DDBJ databases">
        <title>A draft genome for the cacao thread blight pathogen Marasmius crinis-equi.</title>
        <authorList>
            <person name="Cohen S.P."/>
            <person name="Baruah I.K."/>
            <person name="Amoako-Attah I."/>
            <person name="Bukari Y."/>
            <person name="Meinhardt L.W."/>
            <person name="Bailey B.A."/>
        </authorList>
    </citation>
    <scope>NUCLEOTIDE SEQUENCE [LARGE SCALE GENOMIC DNA]</scope>
    <source>
        <strain evidence="3 4">GH-76</strain>
    </source>
</reference>
<accession>A0ABR3FR94</accession>
<dbReference type="Pfam" id="PF07859">
    <property type="entry name" value="Abhydrolase_3"/>
    <property type="match status" value="1"/>
</dbReference>
<sequence length="338" mass="36963">MSEYAHLSEPDPEIAPHFGALPSIPLDAPVQSLRDFFSGPMIEMINSKLGPHLPPSSDYNVTDHQVDVGGGVKVTARSIIPTPRDGEDGTFPILFWMHAGGWVLGDLQLDDYRLKILSVALRLSVVNFDYRLAPENPFPAAVDDSFAGLKFVAAHPEKFSASLKKGFIIGGASAGGGLTAVLAHLARDDPFFKDKPLTGQIFNYPVTVHPDAVPEKYKSSLLSYEQNKDAPVLGKGQMLRFFDLYKAPPSDTKISPLLLESHKGLPPAHFQVCGLDPLRDEALLYEKVLKEAGVPTKLEVYPGTPHGFEGAFFDSKQGIKFREDFQAGLKWLLQKGQA</sequence>
<dbReference type="EMBL" id="JBAHYK010000126">
    <property type="protein sequence ID" value="KAL0577977.1"/>
    <property type="molecule type" value="Genomic_DNA"/>
</dbReference>
<dbReference type="PANTHER" id="PTHR48081">
    <property type="entry name" value="AB HYDROLASE SUPERFAMILY PROTEIN C4A8.06C"/>
    <property type="match status" value="1"/>
</dbReference>
<protein>
    <recommendedName>
        <fullName evidence="2">Alpha/beta hydrolase fold-3 domain-containing protein</fullName>
    </recommendedName>
</protein>